<feature type="compositionally biased region" description="Low complexity" evidence="1">
    <location>
        <begin position="1"/>
        <end position="12"/>
    </location>
</feature>
<feature type="compositionally biased region" description="Basic and acidic residues" evidence="1">
    <location>
        <begin position="36"/>
        <end position="50"/>
    </location>
</feature>
<organism evidence="2">
    <name type="scientific">uncultured Caudovirales phage</name>
    <dbReference type="NCBI Taxonomy" id="2100421"/>
    <lineage>
        <taxon>Viruses</taxon>
        <taxon>Duplodnaviria</taxon>
        <taxon>Heunggongvirae</taxon>
        <taxon>Uroviricota</taxon>
        <taxon>Caudoviricetes</taxon>
        <taxon>Peduoviridae</taxon>
        <taxon>Maltschvirus</taxon>
        <taxon>Maltschvirus maltsch</taxon>
    </lineage>
</organism>
<feature type="region of interest" description="Disordered" evidence="1">
    <location>
        <begin position="1"/>
        <end position="59"/>
    </location>
</feature>
<reference evidence="2" key="1">
    <citation type="submission" date="2020-04" db="EMBL/GenBank/DDBJ databases">
        <authorList>
            <person name="Chiriac C."/>
            <person name="Salcher M."/>
            <person name="Ghai R."/>
            <person name="Kavagutti S V."/>
        </authorList>
    </citation>
    <scope>NUCLEOTIDE SEQUENCE</scope>
</reference>
<name>A0A6J5KUG4_9CAUD</name>
<evidence type="ECO:0000313" key="2">
    <source>
        <dbReference type="EMBL" id="CAB4124557.1"/>
    </source>
</evidence>
<evidence type="ECO:0000256" key="1">
    <source>
        <dbReference type="SAM" id="MobiDB-lite"/>
    </source>
</evidence>
<feature type="compositionally biased region" description="Basic and acidic residues" evidence="1">
    <location>
        <begin position="15"/>
        <end position="25"/>
    </location>
</feature>
<dbReference type="EMBL" id="LR796185">
    <property type="protein sequence ID" value="CAB4124557.1"/>
    <property type="molecule type" value="Genomic_DNA"/>
</dbReference>
<accession>A0A6J5KUG4</accession>
<protein>
    <submittedName>
        <fullName evidence="2">Uncharacterized protein</fullName>
    </submittedName>
</protein>
<proteinExistence type="predicted"/>
<gene>
    <name evidence="2" type="ORF">UFOVP55_10</name>
</gene>
<sequence>MAKMSMKAAMNKYEGSSKDDKMDKKGAKKSGMSMKAWEKSSGDKKADKKGAMALMKKGK</sequence>